<feature type="binding site" evidence="8">
    <location>
        <position position="97"/>
    </location>
    <ligand>
        <name>Zn(2+)</name>
        <dbReference type="ChEBI" id="CHEBI:29105"/>
    </ligand>
</feature>
<evidence type="ECO:0000256" key="6">
    <source>
        <dbReference type="ARBA" id="ARBA00023235"/>
    </source>
</evidence>
<dbReference type="SUPFAM" id="SSF51182">
    <property type="entry name" value="RmlC-like cupins"/>
    <property type="match status" value="1"/>
</dbReference>
<evidence type="ECO:0000313" key="12">
    <source>
        <dbReference type="EMBL" id="RVT58322.1"/>
    </source>
</evidence>
<feature type="domain" description="Phosphomannose isomerase type I catalytic" evidence="10">
    <location>
        <begin position="10"/>
        <end position="105"/>
    </location>
</feature>
<evidence type="ECO:0000256" key="5">
    <source>
        <dbReference type="ARBA" id="ARBA00022833"/>
    </source>
</evidence>
<comment type="similarity">
    <text evidence="2 7">Belongs to the mannose-6-phosphate isomerase type 1 family.</text>
</comment>
<dbReference type="InterPro" id="IPR049071">
    <property type="entry name" value="MPI_cupin_dom"/>
</dbReference>
<dbReference type="Pfam" id="PF21621">
    <property type="entry name" value="MPI_cupin_dom"/>
    <property type="match status" value="1"/>
</dbReference>
<dbReference type="Pfam" id="PF20511">
    <property type="entry name" value="PMI_typeI_cat"/>
    <property type="match status" value="1"/>
</dbReference>
<dbReference type="EC" id="5.3.1.8" evidence="3 7"/>
<evidence type="ECO:0000256" key="2">
    <source>
        <dbReference type="ARBA" id="ARBA00010772"/>
    </source>
</evidence>
<protein>
    <recommendedName>
        <fullName evidence="3 7">Mannose-6-phosphate isomerase</fullName>
        <ecNumber evidence="3 7">5.3.1.8</ecNumber>
    </recommendedName>
</protein>
<dbReference type="Gene3D" id="2.60.120.10">
    <property type="entry name" value="Jelly Rolls"/>
    <property type="match status" value="2"/>
</dbReference>
<accession>A0A437K5U7</accession>
<evidence type="ECO:0000256" key="4">
    <source>
        <dbReference type="ARBA" id="ARBA00022723"/>
    </source>
</evidence>
<dbReference type="RefSeq" id="WP_127741074.1">
    <property type="nucleotide sequence ID" value="NZ_RZTZ01000013.1"/>
</dbReference>
<evidence type="ECO:0000256" key="7">
    <source>
        <dbReference type="PIRNR" id="PIRNR036894"/>
    </source>
</evidence>
<dbReference type="NCBIfam" id="TIGR00218">
    <property type="entry name" value="manA"/>
    <property type="match status" value="1"/>
</dbReference>
<keyword evidence="5 7" id="KW-0862">Zinc</keyword>
<keyword evidence="4 7" id="KW-0479">Metal-binding</keyword>
<comment type="cofactor">
    <cofactor evidence="8">
        <name>Zn(2+)</name>
        <dbReference type="ChEBI" id="CHEBI:29105"/>
    </cofactor>
    <text evidence="8">Binds 1 zinc ion per subunit.</text>
</comment>
<gene>
    <name evidence="12" type="primary">manA</name>
    <name evidence="12" type="ORF">EM808_22685</name>
</gene>
<dbReference type="InterPro" id="IPR014710">
    <property type="entry name" value="RmlC-like_jellyroll"/>
</dbReference>
<dbReference type="GO" id="GO:0004476">
    <property type="term" value="F:mannose-6-phosphate isomerase activity"/>
    <property type="evidence" value="ECO:0007669"/>
    <property type="project" value="UniProtKB-UniRule"/>
</dbReference>
<evidence type="ECO:0000256" key="8">
    <source>
        <dbReference type="PIRSR" id="PIRSR036894-1"/>
    </source>
</evidence>
<evidence type="ECO:0000313" key="13">
    <source>
        <dbReference type="Proteomes" id="UP000288024"/>
    </source>
</evidence>
<dbReference type="InterPro" id="IPR051804">
    <property type="entry name" value="Carb_Metab_Reg_Kinase/Isom"/>
</dbReference>
<feature type="binding site" evidence="8">
    <location>
        <position position="172"/>
    </location>
    <ligand>
        <name>Zn(2+)</name>
        <dbReference type="ChEBI" id="CHEBI:29105"/>
    </ligand>
</feature>
<keyword evidence="13" id="KW-1185">Reference proteome</keyword>
<dbReference type="InterPro" id="IPR001250">
    <property type="entry name" value="Man6P_Isoase-1"/>
</dbReference>
<dbReference type="InterPro" id="IPR011051">
    <property type="entry name" value="RmlC_Cupin_sf"/>
</dbReference>
<evidence type="ECO:0000256" key="1">
    <source>
        <dbReference type="ARBA" id="ARBA00000757"/>
    </source>
</evidence>
<feature type="active site" evidence="9">
    <location>
        <position position="192"/>
    </location>
</feature>
<dbReference type="InterPro" id="IPR046457">
    <property type="entry name" value="PMI_typeI_cat"/>
</dbReference>
<dbReference type="InterPro" id="IPR014628">
    <property type="entry name" value="Man6P_isomerase_Firm_short"/>
</dbReference>
<dbReference type="EMBL" id="RZTZ01000013">
    <property type="protein sequence ID" value="RVT58322.1"/>
    <property type="molecule type" value="Genomic_DNA"/>
</dbReference>
<feature type="domain" description="Mannose-6-phosphate isomerase cupin" evidence="11">
    <location>
        <begin position="238"/>
        <end position="314"/>
    </location>
</feature>
<organism evidence="12 13">
    <name type="scientific">Niallia taxi</name>
    <dbReference type="NCBI Taxonomy" id="2499688"/>
    <lineage>
        <taxon>Bacteria</taxon>
        <taxon>Bacillati</taxon>
        <taxon>Bacillota</taxon>
        <taxon>Bacilli</taxon>
        <taxon>Bacillales</taxon>
        <taxon>Bacillaceae</taxon>
        <taxon>Niallia</taxon>
    </lineage>
</organism>
<feature type="binding site" evidence="8">
    <location>
        <position position="115"/>
    </location>
    <ligand>
        <name>Zn(2+)</name>
        <dbReference type="ChEBI" id="CHEBI:29105"/>
    </ligand>
</feature>
<dbReference type="GO" id="GO:0005975">
    <property type="term" value="P:carbohydrate metabolic process"/>
    <property type="evidence" value="ECO:0007669"/>
    <property type="project" value="UniProtKB-UniRule"/>
</dbReference>
<sequence length="315" mass="35600">MNFEPLFFNPIFMDRIWGGTELRSFGYEIPSETTGECWAFSAHPNGQSVVKNGKFAGKILGELWENNKELFGHAKGDRFPLLTKLLDANQDLSVQVHPNDEYANVHENGELGKTECWYIVDCKEGAEIIFGHHAQTKEELESMIRENKWTELLNKVPVQKGDFFFVPSGTIHAIGEGIIILETQQNSDTTYRVYDYDRKDDKGNTRELHVKQSVDVTTVPHKADSFDVKVESNGDLTVTTFIECDYFTVEKWDIQGTSINTQTKPFLLCSVIEGEGSIKKDSASYPFKKGDHFLLPSGFGSFEVEGNSELIVSYL</sequence>
<dbReference type="Proteomes" id="UP000288024">
    <property type="component" value="Unassembled WGS sequence"/>
</dbReference>
<comment type="catalytic activity">
    <reaction evidence="1 7">
        <text>D-mannose 6-phosphate = D-fructose 6-phosphate</text>
        <dbReference type="Rhea" id="RHEA:12356"/>
        <dbReference type="ChEBI" id="CHEBI:58735"/>
        <dbReference type="ChEBI" id="CHEBI:61527"/>
        <dbReference type="EC" id="5.3.1.8"/>
    </reaction>
</comment>
<dbReference type="PIRSF" id="PIRSF036894">
    <property type="entry name" value="PMI_Firm_short"/>
    <property type="match status" value="1"/>
</dbReference>
<comment type="caution">
    <text evidence="12">The sequence shown here is derived from an EMBL/GenBank/DDBJ whole genome shotgun (WGS) entry which is preliminary data.</text>
</comment>
<evidence type="ECO:0000259" key="10">
    <source>
        <dbReference type="Pfam" id="PF20511"/>
    </source>
</evidence>
<dbReference type="PANTHER" id="PTHR42742">
    <property type="entry name" value="TRANSCRIPTIONAL REPRESSOR MPRA"/>
    <property type="match status" value="1"/>
</dbReference>
<evidence type="ECO:0000256" key="9">
    <source>
        <dbReference type="PIRSR" id="PIRSR036894-2"/>
    </source>
</evidence>
<name>A0A437K5U7_9BACI</name>
<dbReference type="CDD" id="cd07010">
    <property type="entry name" value="cupin_PMI_type_I_N_bac"/>
    <property type="match status" value="1"/>
</dbReference>
<dbReference type="AlphaFoldDB" id="A0A437K5U7"/>
<proteinExistence type="inferred from homology"/>
<dbReference type="PANTHER" id="PTHR42742:SF3">
    <property type="entry name" value="FRUCTOKINASE"/>
    <property type="match status" value="1"/>
</dbReference>
<reference evidence="12 13" key="1">
    <citation type="submission" date="2019-01" db="EMBL/GenBank/DDBJ databases">
        <title>Bacillus sp. M5HDSG1-1, whole genome shotgun sequence.</title>
        <authorList>
            <person name="Tuo L."/>
        </authorList>
    </citation>
    <scope>NUCLEOTIDE SEQUENCE [LARGE SCALE GENOMIC DNA]</scope>
    <source>
        <strain evidence="12 13">M5HDSG1-1</strain>
    </source>
</reference>
<evidence type="ECO:0000256" key="3">
    <source>
        <dbReference type="ARBA" id="ARBA00011956"/>
    </source>
</evidence>
<keyword evidence="6 7" id="KW-0413">Isomerase</keyword>
<dbReference type="GO" id="GO:0008270">
    <property type="term" value="F:zinc ion binding"/>
    <property type="evidence" value="ECO:0007669"/>
    <property type="project" value="UniProtKB-UniRule"/>
</dbReference>
<evidence type="ECO:0000259" key="11">
    <source>
        <dbReference type="Pfam" id="PF21621"/>
    </source>
</evidence>